<evidence type="ECO:0000313" key="1">
    <source>
        <dbReference type="EMBL" id="SFW75453.1"/>
    </source>
</evidence>
<keyword evidence="2" id="KW-1185">Reference proteome</keyword>
<organism evidence="1 2">
    <name type="scientific">Sinomicrobium oceani</name>
    <dbReference type="NCBI Taxonomy" id="1150368"/>
    <lineage>
        <taxon>Bacteria</taxon>
        <taxon>Pseudomonadati</taxon>
        <taxon>Bacteroidota</taxon>
        <taxon>Flavobacteriia</taxon>
        <taxon>Flavobacteriales</taxon>
        <taxon>Flavobacteriaceae</taxon>
        <taxon>Sinomicrobium</taxon>
    </lineage>
</organism>
<reference evidence="1 2" key="1">
    <citation type="submission" date="2016-11" db="EMBL/GenBank/DDBJ databases">
        <authorList>
            <person name="Jaros S."/>
            <person name="Januszkiewicz K."/>
            <person name="Wedrychowicz H."/>
        </authorList>
    </citation>
    <scope>NUCLEOTIDE SEQUENCE [LARGE SCALE GENOMIC DNA]</scope>
    <source>
        <strain evidence="1 2">CGMCC 1.12145</strain>
    </source>
</reference>
<gene>
    <name evidence="1" type="ORF">SAMN02927921_03990</name>
</gene>
<sequence>MSTFFPSYAFGSVKVSNPFLALEPLKIMVSPSFSSLMFFPDFSKLQPFFNNCVKNCPAPSAPPSITALNLFPPEISLKASEDFTANFNASLVDLIPLKYFTYLGRRKILKPPLDISSIDPELPITRINVSPVRKPSSSTS</sequence>
<name>A0A1K1RUI3_9FLAO</name>
<protein>
    <submittedName>
        <fullName evidence="1">Uncharacterized protein</fullName>
    </submittedName>
</protein>
<dbReference type="EMBL" id="FPJE01000035">
    <property type="protein sequence ID" value="SFW75453.1"/>
    <property type="molecule type" value="Genomic_DNA"/>
</dbReference>
<dbReference type="AlphaFoldDB" id="A0A1K1RUI3"/>
<dbReference type="Proteomes" id="UP000182248">
    <property type="component" value="Unassembled WGS sequence"/>
</dbReference>
<dbReference type="STRING" id="1150368.SAMN02927921_03990"/>
<proteinExistence type="predicted"/>
<evidence type="ECO:0000313" key="2">
    <source>
        <dbReference type="Proteomes" id="UP000182248"/>
    </source>
</evidence>
<accession>A0A1K1RUI3</accession>